<evidence type="ECO:0000256" key="4">
    <source>
        <dbReference type="ARBA" id="ARBA00022694"/>
    </source>
</evidence>
<keyword evidence="5 8" id="KW-0547">Nucleotide-binding</keyword>
<reference evidence="10" key="1">
    <citation type="journal article" date="2021" name="PeerJ">
        <title>Extensive microbial diversity within the chicken gut microbiome revealed by metagenomics and culture.</title>
        <authorList>
            <person name="Gilroy R."/>
            <person name="Ravi A."/>
            <person name="Getino M."/>
            <person name="Pursley I."/>
            <person name="Horton D.L."/>
            <person name="Alikhan N.F."/>
            <person name="Baker D."/>
            <person name="Gharbi K."/>
            <person name="Hall N."/>
            <person name="Watson M."/>
            <person name="Adriaenssens E.M."/>
            <person name="Foster-Nyarko E."/>
            <person name="Jarju S."/>
            <person name="Secka A."/>
            <person name="Antonio M."/>
            <person name="Oren A."/>
            <person name="Chaudhuri R.R."/>
            <person name="La Ragione R."/>
            <person name="Hildebrand F."/>
            <person name="Pallen M.J."/>
        </authorList>
    </citation>
    <scope>NUCLEOTIDE SEQUENCE</scope>
    <source>
        <strain evidence="10">ChiBcec8-13705</strain>
    </source>
</reference>
<dbReference type="SUPFAM" id="SSF52402">
    <property type="entry name" value="Adenine nucleotide alpha hydrolases-like"/>
    <property type="match status" value="1"/>
</dbReference>
<dbReference type="PANTHER" id="PTHR43033">
    <property type="entry name" value="TRNA(ILE)-LYSIDINE SYNTHASE-RELATED"/>
    <property type="match status" value="1"/>
</dbReference>
<dbReference type="AlphaFoldDB" id="A0A9D2M6P9"/>
<evidence type="ECO:0000256" key="3">
    <source>
        <dbReference type="ARBA" id="ARBA00022598"/>
    </source>
</evidence>
<keyword evidence="4 8" id="KW-0819">tRNA processing</keyword>
<dbReference type="Gene3D" id="3.40.50.620">
    <property type="entry name" value="HUPs"/>
    <property type="match status" value="1"/>
</dbReference>
<dbReference type="Proteomes" id="UP000886803">
    <property type="component" value="Unassembled WGS sequence"/>
</dbReference>
<dbReference type="GO" id="GO:0032267">
    <property type="term" value="F:tRNA(Ile)-lysidine synthase activity"/>
    <property type="evidence" value="ECO:0007669"/>
    <property type="project" value="UniProtKB-EC"/>
</dbReference>
<dbReference type="SUPFAM" id="SSF56037">
    <property type="entry name" value="PheT/TilS domain"/>
    <property type="match status" value="1"/>
</dbReference>
<keyword evidence="3 8" id="KW-0436">Ligase</keyword>
<evidence type="ECO:0000256" key="5">
    <source>
        <dbReference type="ARBA" id="ARBA00022741"/>
    </source>
</evidence>
<dbReference type="EC" id="6.3.4.19" evidence="8"/>
<dbReference type="Pfam" id="PF11734">
    <property type="entry name" value="TilS_C"/>
    <property type="match status" value="1"/>
</dbReference>
<dbReference type="NCBIfam" id="TIGR02432">
    <property type="entry name" value="lysidine_TilS_N"/>
    <property type="match status" value="1"/>
</dbReference>
<dbReference type="InterPro" id="IPR012796">
    <property type="entry name" value="Lysidine-tRNA-synth_C"/>
</dbReference>
<dbReference type="PANTHER" id="PTHR43033:SF1">
    <property type="entry name" value="TRNA(ILE)-LYSIDINE SYNTHASE-RELATED"/>
    <property type="match status" value="1"/>
</dbReference>
<dbReference type="InterPro" id="IPR014729">
    <property type="entry name" value="Rossmann-like_a/b/a_fold"/>
</dbReference>
<dbReference type="InterPro" id="IPR011063">
    <property type="entry name" value="TilS/TtcA_N"/>
</dbReference>
<dbReference type="InterPro" id="IPR012795">
    <property type="entry name" value="tRNA_Ile_lys_synt_N"/>
</dbReference>
<gene>
    <name evidence="8 10" type="primary">tilS</name>
    <name evidence="10" type="ORF">H9945_04080</name>
</gene>
<evidence type="ECO:0000256" key="2">
    <source>
        <dbReference type="ARBA" id="ARBA00022490"/>
    </source>
</evidence>
<dbReference type="CDD" id="cd01992">
    <property type="entry name" value="TilS_N"/>
    <property type="match status" value="1"/>
</dbReference>
<evidence type="ECO:0000313" key="10">
    <source>
        <dbReference type="EMBL" id="HJB41656.1"/>
    </source>
</evidence>
<proteinExistence type="inferred from homology"/>
<comment type="domain">
    <text evidence="8">The N-terminal region contains the highly conserved SGGXDS motif, predicted to be a P-loop motif involved in ATP binding.</text>
</comment>
<name>A0A9D2M6P9_9FIRM</name>
<dbReference type="EMBL" id="DWYG01000060">
    <property type="protein sequence ID" value="HJB41656.1"/>
    <property type="molecule type" value="Genomic_DNA"/>
</dbReference>
<comment type="function">
    <text evidence="8">Ligates lysine onto the cytidine present at position 34 of the AUA codon-specific tRNA(Ile) that contains the anticodon CAU, in an ATP-dependent manner. Cytidine is converted to lysidine, thus changing the amino acid specificity of the tRNA from methionine to isoleucine.</text>
</comment>
<evidence type="ECO:0000256" key="1">
    <source>
        <dbReference type="ARBA" id="ARBA00004496"/>
    </source>
</evidence>
<evidence type="ECO:0000256" key="6">
    <source>
        <dbReference type="ARBA" id="ARBA00022840"/>
    </source>
</evidence>
<dbReference type="SMART" id="SM00977">
    <property type="entry name" value="TilS_C"/>
    <property type="match status" value="1"/>
</dbReference>
<dbReference type="Pfam" id="PF01171">
    <property type="entry name" value="ATP_bind_3"/>
    <property type="match status" value="1"/>
</dbReference>
<keyword evidence="6 8" id="KW-0067">ATP-binding</keyword>
<evidence type="ECO:0000256" key="7">
    <source>
        <dbReference type="ARBA" id="ARBA00048539"/>
    </source>
</evidence>
<evidence type="ECO:0000313" key="11">
    <source>
        <dbReference type="Proteomes" id="UP000886803"/>
    </source>
</evidence>
<evidence type="ECO:0000259" key="9">
    <source>
        <dbReference type="SMART" id="SM00977"/>
    </source>
</evidence>
<dbReference type="GO" id="GO:0005524">
    <property type="term" value="F:ATP binding"/>
    <property type="evidence" value="ECO:0007669"/>
    <property type="project" value="UniProtKB-UniRule"/>
</dbReference>
<sequence length="468" mass="51942">MNANEQQKIIQKTEQTLLAYCKRQGLFKAGDRVIAACSGGADSMALLLFLLRRKRDLEIEVLATHVDHGIRGEASRADANFVRRFCAARGVELFLYDARRAGVTVPDHPSEDWARRLRYAWFDELAAREEAHIATAHTLSDQAETVLLRLARGTGVHGLGGILPRRGVYLRPMLCLNRAETEAYCAALGQSYVQDVTNETDAYARNRIRHDAIPALQQANPAAERCIARLCNQMQALDAWLGAEAAALLQAAATSDGYDLQTLRDADGPVLETALHSLVAPVRDAEEKYVSLLRFVVLQGEGAVQLRPDVTYKVQKYPGGKELVRLAPAGSAPPPAPPQPALPGLYHLPGGYTLALRVEKYEEFLKNAPIFKKDLNCCADYAKISKNVLLRTRQPGDDYRPRGRHLRKTLKKYYNELAVPSKERPLLPLLADGSEVLWLWGSGFAEGLAPDAYTREVLWIRTEKTEVP</sequence>
<comment type="similarity">
    <text evidence="8">Belongs to the tRNA(Ile)-lysidine synthase family.</text>
</comment>
<dbReference type="GO" id="GO:0006400">
    <property type="term" value="P:tRNA modification"/>
    <property type="evidence" value="ECO:0007669"/>
    <property type="project" value="UniProtKB-UniRule"/>
</dbReference>
<dbReference type="GO" id="GO:0005737">
    <property type="term" value="C:cytoplasm"/>
    <property type="evidence" value="ECO:0007669"/>
    <property type="project" value="UniProtKB-SubCell"/>
</dbReference>
<accession>A0A9D2M6P9</accession>
<dbReference type="HAMAP" id="MF_01161">
    <property type="entry name" value="tRNA_Ile_lys_synt"/>
    <property type="match status" value="1"/>
</dbReference>
<reference evidence="10" key="2">
    <citation type="submission" date="2021-04" db="EMBL/GenBank/DDBJ databases">
        <authorList>
            <person name="Gilroy R."/>
        </authorList>
    </citation>
    <scope>NUCLEOTIDE SEQUENCE</scope>
    <source>
        <strain evidence="10">ChiBcec8-13705</strain>
    </source>
</reference>
<comment type="catalytic activity">
    <reaction evidence="7 8">
        <text>cytidine(34) in tRNA(Ile2) + L-lysine + ATP = lysidine(34) in tRNA(Ile2) + AMP + diphosphate + H(+)</text>
        <dbReference type="Rhea" id="RHEA:43744"/>
        <dbReference type="Rhea" id="RHEA-COMP:10625"/>
        <dbReference type="Rhea" id="RHEA-COMP:10670"/>
        <dbReference type="ChEBI" id="CHEBI:15378"/>
        <dbReference type="ChEBI" id="CHEBI:30616"/>
        <dbReference type="ChEBI" id="CHEBI:32551"/>
        <dbReference type="ChEBI" id="CHEBI:33019"/>
        <dbReference type="ChEBI" id="CHEBI:82748"/>
        <dbReference type="ChEBI" id="CHEBI:83665"/>
        <dbReference type="ChEBI" id="CHEBI:456215"/>
        <dbReference type="EC" id="6.3.4.19"/>
    </reaction>
</comment>
<evidence type="ECO:0000256" key="8">
    <source>
        <dbReference type="HAMAP-Rule" id="MF_01161"/>
    </source>
</evidence>
<keyword evidence="2 8" id="KW-0963">Cytoplasm</keyword>
<dbReference type="InterPro" id="IPR012094">
    <property type="entry name" value="tRNA_Ile_lys_synt"/>
</dbReference>
<protein>
    <recommendedName>
        <fullName evidence="8">tRNA(Ile)-lysidine synthase</fullName>
        <ecNumber evidence="8">6.3.4.19</ecNumber>
    </recommendedName>
    <alternativeName>
        <fullName evidence="8">tRNA(Ile)-2-lysyl-cytidine synthase</fullName>
    </alternativeName>
    <alternativeName>
        <fullName evidence="8">tRNA(Ile)-lysidine synthetase</fullName>
    </alternativeName>
</protein>
<feature type="binding site" evidence="8">
    <location>
        <begin position="38"/>
        <end position="43"/>
    </location>
    <ligand>
        <name>ATP</name>
        <dbReference type="ChEBI" id="CHEBI:30616"/>
    </ligand>
</feature>
<comment type="subcellular location">
    <subcellularLocation>
        <location evidence="1 8">Cytoplasm</location>
    </subcellularLocation>
</comment>
<dbReference type="NCBIfam" id="TIGR02433">
    <property type="entry name" value="lysidine_TilS_C"/>
    <property type="match status" value="1"/>
</dbReference>
<feature type="domain" description="Lysidine-tRNA(Ile) synthetase C-terminal" evidence="9">
    <location>
        <begin position="388"/>
        <end position="459"/>
    </location>
</feature>
<comment type="caution">
    <text evidence="10">The sequence shown here is derived from an EMBL/GenBank/DDBJ whole genome shotgun (WGS) entry which is preliminary data.</text>
</comment>
<organism evidence="10 11">
    <name type="scientific">Candidatus Gemmiger avicola</name>
    <dbReference type="NCBI Taxonomy" id="2838605"/>
    <lineage>
        <taxon>Bacteria</taxon>
        <taxon>Bacillati</taxon>
        <taxon>Bacillota</taxon>
        <taxon>Clostridia</taxon>
        <taxon>Eubacteriales</taxon>
        <taxon>Gemmiger</taxon>
    </lineage>
</organism>